<reference evidence="1 2" key="1">
    <citation type="submission" date="2015-09" db="EMBL/GenBank/DDBJ databases">
        <title>Draft genome sequence of Kouleothrix aurantiaca JCM 19913.</title>
        <authorList>
            <person name="Hemp J."/>
        </authorList>
    </citation>
    <scope>NUCLEOTIDE SEQUENCE [LARGE SCALE GENOMIC DNA]</scope>
    <source>
        <strain evidence="1 2">COM-B</strain>
    </source>
</reference>
<dbReference type="AlphaFoldDB" id="A0A0P9DC44"/>
<organism evidence="1 2">
    <name type="scientific">Kouleothrix aurantiaca</name>
    <dbReference type="NCBI Taxonomy" id="186479"/>
    <lineage>
        <taxon>Bacteria</taxon>
        <taxon>Bacillati</taxon>
        <taxon>Chloroflexota</taxon>
        <taxon>Chloroflexia</taxon>
        <taxon>Chloroflexales</taxon>
        <taxon>Roseiflexineae</taxon>
        <taxon>Roseiflexaceae</taxon>
        <taxon>Kouleothrix</taxon>
    </lineage>
</organism>
<dbReference type="EMBL" id="LJCR01000277">
    <property type="protein sequence ID" value="KPV53358.1"/>
    <property type="molecule type" value="Genomic_DNA"/>
</dbReference>
<evidence type="ECO:0000313" key="2">
    <source>
        <dbReference type="Proteomes" id="UP000050509"/>
    </source>
</evidence>
<sequence length="235" mass="25606">MVDQSRSAVAARACRAQEGACFRNAFVALGAPALAAQGLAYIEGWVYDPAFGFAYHHGWNEVVQDNQAYVVDATLYRLAGLCYFPVLRLTRAEAVALHEQIQRARGKQRPTLPFVVYAHDLLPAGVTLRFRQARDMAEAWGQAVPPHRALAAALSLLDAYPDLDGRDLILATLVLLEEAAIAHTPMRGAMQRGPGGAVLTPHWWIDLADGKRIDFRARQGLDHESGIPSGIFGPA</sequence>
<name>A0A0P9DC44_9CHLR</name>
<evidence type="ECO:0000313" key="1">
    <source>
        <dbReference type="EMBL" id="KPV53358.1"/>
    </source>
</evidence>
<proteinExistence type="predicted"/>
<gene>
    <name evidence="1" type="ORF">SE17_10080</name>
</gene>
<protein>
    <submittedName>
        <fullName evidence="1">Uncharacterized protein</fullName>
    </submittedName>
</protein>
<accession>A0A0P9DC44</accession>
<keyword evidence="2" id="KW-1185">Reference proteome</keyword>
<dbReference type="Proteomes" id="UP000050509">
    <property type="component" value="Unassembled WGS sequence"/>
</dbReference>
<feature type="non-terminal residue" evidence="1">
    <location>
        <position position="235"/>
    </location>
</feature>
<comment type="caution">
    <text evidence="1">The sequence shown here is derived from an EMBL/GenBank/DDBJ whole genome shotgun (WGS) entry which is preliminary data.</text>
</comment>